<feature type="compositionally biased region" description="Basic residues" evidence="1">
    <location>
        <begin position="42"/>
        <end position="62"/>
    </location>
</feature>
<proteinExistence type="predicted"/>
<gene>
    <name evidence="2" type="ORF">K435DRAFT_840567</name>
</gene>
<evidence type="ECO:0000256" key="1">
    <source>
        <dbReference type="SAM" id="MobiDB-lite"/>
    </source>
</evidence>
<feature type="compositionally biased region" description="Basic and acidic residues" evidence="1">
    <location>
        <begin position="67"/>
        <end position="76"/>
    </location>
</feature>
<sequence length="76" mass="8902">MSNRAWPDDCGFEIQQMRYALDPRNRRPLLRGIYLTDTGGSHPKKGKRKGKGEKYKEKRKAQSKPECNTKKENDYT</sequence>
<protein>
    <submittedName>
        <fullName evidence="2">Uncharacterized protein</fullName>
    </submittedName>
</protein>
<name>A0A4S8LSL1_DENBC</name>
<evidence type="ECO:0000313" key="2">
    <source>
        <dbReference type="EMBL" id="THU92499.1"/>
    </source>
</evidence>
<dbReference type="Proteomes" id="UP000297245">
    <property type="component" value="Unassembled WGS sequence"/>
</dbReference>
<accession>A0A4S8LSL1</accession>
<keyword evidence="3" id="KW-1185">Reference proteome</keyword>
<feature type="region of interest" description="Disordered" evidence="1">
    <location>
        <begin position="32"/>
        <end position="76"/>
    </location>
</feature>
<feature type="non-terminal residue" evidence="2">
    <location>
        <position position="76"/>
    </location>
</feature>
<dbReference type="AlphaFoldDB" id="A0A4S8LSL1"/>
<organism evidence="2 3">
    <name type="scientific">Dendrothele bispora (strain CBS 962.96)</name>
    <dbReference type="NCBI Taxonomy" id="1314807"/>
    <lineage>
        <taxon>Eukaryota</taxon>
        <taxon>Fungi</taxon>
        <taxon>Dikarya</taxon>
        <taxon>Basidiomycota</taxon>
        <taxon>Agaricomycotina</taxon>
        <taxon>Agaricomycetes</taxon>
        <taxon>Agaricomycetidae</taxon>
        <taxon>Agaricales</taxon>
        <taxon>Agaricales incertae sedis</taxon>
        <taxon>Dendrothele</taxon>
    </lineage>
</organism>
<evidence type="ECO:0000313" key="3">
    <source>
        <dbReference type="Proteomes" id="UP000297245"/>
    </source>
</evidence>
<dbReference type="EMBL" id="ML179277">
    <property type="protein sequence ID" value="THU92499.1"/>
    <property type="molecule type" value="Genomic_DNA"/>
</dbReference>
<reference evidence="2 3" key="1">
    <citation type="journal article" date="2019" name="Nat. Ecol. Evol.">
        <title>Megaphylogeny resolves global patterns of mushroom evolution.</title>
        <authorList>
            <person name="Varga T."/>
            <person name="Krizsan K."/>
            <person name="Foldi C."/>
            <person name="Dima B."/>
            <person name="Sanchez-Garcia M."/>
            <person name="Sanchez-Ramirez S."/>
            <person name="Szollosi G.J."/>
            <person name="Szarkandi J.G."/>
            <person name="Papp V."/>
            <person name="Albert L."/>
            <person name="Andreopoulos W."/>
            <person name="Angelini C."/>
            <person name="Antonin V."/>
            <person name="Barry K.W."/>
            <person name="Bougher N.L."/>
            <person name="Buchanan P."/>
            <person name="Buyck B."/>
            <person name="Bense V."/>
            <person name="Catcheside P."/>
            <person name="Chovatia M."/>
            <person name="Cooper J."/>
            <person name="Damon W."/>
            <person name="Desjardin D."/>
            <person name="Finy P."/>
            <person name="Geml J."/>
            <person name="Haridas S."/>
            <person name="Hughes K."/>
            <person name="Justo A."/>
            <person name="Karasinski D."/>
            <person name="Kautmanova I."/>
            <person name="Kiss B."/>
            <person name="Kocsube S."/>
            <person name="Kotiranta H."/>
            <person name="LaButti K.M."/>
            <person name="Lechner B.E."/>
            <person name="Liimatainen K."/>
            <person name="Lipzen A."/>
            <person name="Lukacs Z."/>
            <person name="Mihaltcheva S."/>
            <person name="Morgado L.N."/>
            <person name="Niskanen T."/>
            <person name="Noordeloos M.E."/>
            <person name="Ohm R.A."/>
            <person name="Ortiz-Santana B."/>
            <person name="Ovrebo C."/>
            <person name="Racz N."/>
            <person name="Riley R."/>
            <person name="Savchenko A."/>
            <person name="Shiryaev A."/>
            <person name="Soop K."/>
            <person name="Spirin V."/>
            <person name="Szebenyi C."/>
            <person name="Tomsovsky M."/>
            <person name="Tulloss R.E."/>
            <person name="Uehling J."/>
            <person name="Grigoriev I.V."/>
            <person name="Vagvolgyi C."/>
            <person name="Papp T."/>
            <person name="Martin F.M."/>
            <person name="Miettinen O."/>
            <person name="Hibbett D.S."/>
            <person name="Nagy L.G."/>
        </authorList>
    </citation>
    <scope>NUCLEOTIDE SEQUENCE [LARGE SCALE GENOMIC DNA]</scope>
    <source>
        <strain evidence="2 3">CBS 962.96</strain>
    </source>
</reference>